<dbReference type="InterPro" id="IPR036866">
    <property type="entry name" value="RibonucZ/Hydroxyglut_hydro"/>
</dbReference>
<comment type="caution">
    <text evidence="3">The sequence shown here is derived from an EMBL/GenBank/DDBJ whole genome shotgun (WGS) entry which is preliminary data.</text>
</comment>
<dbReference type="Pfam" id="PF00753">
    <property type="entry name" value="Lactamase_B"/>
    <property type="match status" value="1"/>
</dbReference>
<gene>
    <name evidence="3" type="ORF">HXK26_00155</name>
</gene>
<dbReference type="SMART" id="SM00849">
    <property type="entry name" value="Lactamase_B"/>
    <property type="match status" value="1"/>
</dbReference>
<sequence length="325" mass="34559">MTNTHRTSRQTHLTKAQIRALATLTLVFVIAIATLIQECATNRKDSTSQQSASAAAATTIAADPTKTTVRFLDIGQGDSTIVELPDGKTMIIDAGPRGSAKTIEAQLKADGRPQVDYLVATHPDADHIGGMAELIADADIKSIWAPNATNNTETFRNFLSAIDKKGLTITQAVSGTTIAKTDQYSIDILWPPSSAHFDNTNDYSIIIKLTVGEKTFLFTGDAPAALINQAVKGHIDVLKVSHHGSRTGTTKKLATKLSPDYAVMSYAIDNDYGHPHESVLKALAASHTQVYGTGANGTVTAITDGSTINMYVQKEGTSVAPPKVK</sequence>
<keyword evidence="1" id="KW-0812">Transmembrane</keyword>
<evidence type="ECO:0000313" key="4">
    <source>
        <dbReference type="Proteomes" id="UP000698335"/>
    </source>
</evidence>
<dbReference type="PANTHER" id="PTHR30619:SF7">
    <property type="entry name" value="BETA-LACTAMASE DOMAIN PROTEIN"/>
    <property type="match status" value="1"/>
</dbReference>
<keyword evidence="1" id="KW-0472">Membrane</keyword>
<proteinExistence type="predicted"/>
<dbReference type="CDD" id="cd07731">
    <property type="entry name" value="ComA-like_MBL-fold"/>
    <property type="match status" value="1"/>
</dbReference>
<dbReference type="PANTHER" id="PTHR30619">
    <property type="entry name" value="DNA INTERNALIZATION/COMPETENCE PROTEIN COMEC/REC2"/>
    <property type="match status" value="1"/>
</dbReference>
<dbReference type="Gene3D" id="3.60.15.10">
    <property type="entry name" value="Ribonuclease Z/Hydroxyacylglutathione hydrolase-like"/>
    <property type="match status" value="1"/>
</dbReference>
<feature type="domain" description="Metallo-beta-lactamase" evidence="2">
    <location>
        <begin position="76"/>
        <end position="268"/>
    </location>
</feature>
<evidence type="ECO:0000259" key="2">
    <source>
        <dbReference type="SMART" id="SM00849"/>
    </source>
</evidence>
<organism evidence="3 4">
    <name type="scientific">Lancefieldella rimae</name>
    <dbReference type="NCBI Taxonomy" id="1383"/>
    <lineage>
        <taxon>Bacteria</taxon>
        <taxon>Bacillati</taxon>
        <taxon>Actinomycetota</taxon>
        <taxon>Coriobacteriia</taxon>
        <taxon>Coriobacteriales</taxon>
        <taxon>Atopobiaceae</taxon>
        <taxon>Lancefieldella</taxon>
    </lineage>
</organism>
<dbReference type="InterPro" id="IPR035681">
    <property type="entry name" value="ComA-like_MBL"/>
</dbReference>
<evidence type="ECO:0000256" key="1">
    <source>
        <dbReference type="SAM" id="Phobius"/>
    </source>
</evidence>
<dbReference type="Proteomes" id="UP000698335">
    <property type="component" value="Unassembled WGS sequence"/>
</dbReference>
<dbReference type="EMBL" id="JABZGW010000002">
    <property type="protein sequence ID" value="MBF4807107.1"/>
    <property type="molecule type" value="Genomic_DNA"/>
</dbReference>
<reference evidence="3" key="1">
    <citation type="submission" date="2020-04" db="EMBL/GenBank/DDBJ databases">
        <title>Deep metagenomics examines the oral microbiome during advanced dental caries in children, revealing novel taxa and co-occurrences with host molecules.</title>
        <authorList>
            <person name="Baker J.L."/>
            <person name="Morton J.T."/>
            <person name="Dinis M."/>
            <person name="Alvarez R."/>
            <person name="Tran N.C."/>
            <person name="Knight R."/>
            <person name="Edlund A."/>
        </authorList>
    </citation>
    <scope>NUCLEOTIDE SEQUENCE</scope>
    <source>
        <strain evidence="3">JCVI_38_bin.5</strain>
    </source>
</reference>
<accession>A0A930W2A2</accession>
<dbReference type="AlphaFoldDB" id="A0A930W2A2"/>
<dbReference type="SUPFAM" id="SSF56281">
    <property type="entry name" value="Metallo-hydrolase/oxidoreductase"/>
    <property type="match status" value="1"/>
</dbReference>
<dbReference type="InterPro" id="IPR001279">
    <property type="entry name" value="Metallo-B-lactamas"/>
</dbReference>
<protein>
    <submittedName>
        <fullName evidence="3">MBL fold metallo-hydrolase</fullName>
    </submittedName>
</protein>
<dbReference type="InterPro" id="IPR052159">
    <property type="entry name" value="Competence_DNA_uptake"/>
</dbReference>
<keyword evidence="1" id="KW-1133">Transmembrane helix</keyword>
<feature type="transmembrane region" description="Helical" evidence="1">
    <location>
        <begin position="20"/>
        <end position="36"/>
    </location>
</feature>
<name>A0A930W2A2_9ACTN</name>
<evidence type="ECO:0000313" key="3">
    <source>
        <dbReference type="EMBL" id="MBF4807107.1"/>
    </source>
</evidence>